<accession>A0A844HGQ8</accession>
<organism evidence="1 2">
    <name type="scientific">Paracoccus litorisediminis</name>
    <dbReference type="NCBI Taxonomy" id="2006130"/>
    <lineage>
        <taxon>Bacteria</taxon>
        <taxon>Pseudomonadati</taxon>
        <taxon>Pseudomonadota</taxon>
        <taxon>Alphaproteobacteria</taxon>
        <taxon>Rhodobacterales</taxon>
        <taxon>Paracoccaceae</taxon>
        <taxon>Paracoccus</taxon>
    </lineage>
</organism>
<dbReference type="RefSeq" id="WP_155037983.1">
    <property type="nucleotide sequence ID" value="NZ_JBHGCD010000001.1"/>
</dbReference>
<dbReference type="EMBL" id="WMIG01000001">
    <property type="protein sequence ID" value="MTH58078.1"/>
    <property type="molecule type" value="Genomic_DNA"/>
</dbReference>
<proteinExistence type="predicted"/>
<dbReference type="Proteomes" id="UP000449846">
    <property type="component" value="Unassembled WGS sequence"/>
</dbReference>
<dbReference type="InterPro" id="IPR023157">
    <property type="entry name" value="AGR-C-984p-like_sf"/>
</dbReference>
<dbReference type="AlphaFoldDB" id="A0A844HGQ8"/>
<evidence type="ECO:0000313" key="1">
    <source>
        <dbReference type="EMBL" id="MTH58078.1"/>
    </source>
</evidence>
<gene>
    <name evidence="1" type="ORF">GL300_02510</name>
</gene>
<name>A0A844HGQ8_9RHOB</name>
<keyword evidence="2" id="KW-1185">Reference proteome</keyword>
<protein>
    <submittedName>
        <fullName evidence="1">DUF1217 domain-containing protein</fullName>
    </submittedName>
</protein>
<dbReference type="Pfam" id="PF06748">
    <property type="entry name" value="DUF1217"/>
    <property type="match status" value="1"/>
</dbReference>
<reference evidence="1 2" key="1">
    <citation type="submission" date="2019-11" db="EMBL/GenBank/DDBJ databases">
        <authorList>
            <person name="Dong K."/>
        </authorList>
    </citation>
    <scope>NUCLEOTIDE SEQUENCE [LARGE SCALE GENOMIC DNA]</scope>
    <source>
        <strain evidence="1 2">NBRC 112902</strain>
    </source>
</reference>
<sequence length="260" mass="28933">MAYTVQVGSGGYLGWKFLQRTEASQREIFNKSPDIAAARENFVKKMPNVKSADQLVSNYRLLTVALRAFGLEGDVNNRSFIKRVLEADPNDDKSVVNRLSDKRYLAINEAFSSLRNGTSIDGSQLNDISSKFEGMAFERNIGERHSEIEIALNAQRELATIAKSDSSEMTKWYKVLSSKPLRKLFEGAFGFGNAIGNLPIERQVDEMKKSLSKITGWSDIGRFAESENVDKVVSRYLIRSTADTGGYFNKYSAALSLLGG</sequence>
<dbReference type="SUPFAM" id="SSF158837">
    <property type="entry name" value="AGR C 984p-like"/>
    <property type="match status" value="1"/>
</dbReference>
<comment type="caution">
    <text evidence="1">The sequence shown here is derived from an EMBL/GenBank/DDBJ whole genome shotgun (WGS) entry which is preliminary data.</text>
</comment>
<evidence type="ECO:0000313" key="2">
    <source>
        <dbReference type="Proteomes" id="UP000449846"/>
    </source>
</evidence>
<dbReference type="InterPro" id="IPR010626">
    <property type="entry name" value="DUF1217"/>
</dbReference>
<dbReference type="Gene3D" id="1.10.3700.10">
    <property type="entry name" value="AGR C 984p-like"/>
    <property type="match status" value="1"/>
</dbReference>
<dbReference type="OrthoDB" id="7824597at2"/>